<sequence>MTALNEYQRIEASGLWRASPDAQRCDVIVSIGDATLTITDMRDRALAHWSLPAIERANPGQLPAIYHPDGDPGETLELPESEADVIAAIEKLRAAIARHRPHPGRLRLVMFAASVAMVAGLALFWLPGATRQHAVSVVPDVKRAEIGQALLGHVQKVTGPPCRDSGGLRALAQLANRLPAPDGSGKLVVVRNGVQGAIHLPGGTIVINRALVEDFEEPDVVAGYIVAEHLRSQIQDPLEELLSYSGLWSSFRLLTTGALKDEVLQAYAKHLLTRPKRALGDDNLLKAFKTWSVRSTPYAYAKDISGETTLGLIEADPFVAGAPEAVLSDANWLRLQGICGG</sequence>
<name>A0A1Y5SEQ4_9RHOB</name>
<evidence type="ECO:0000313" key="3">
    <source>
        <dbReference type="Proteomes" id="UP000193827"/>
    </source>
</evidence>
<keyword evidence="1" id="KW-0472">Membrane</keyword>
<gene>
    <name evidence="2" type="ORF">PEL8287_01918</name>
</gene>
<dbReference type="EMBL" id="FWFL01000004">
    <property type="protein sequence ID" value="SLN39081.1"/>
    <property type="molecule type" value="Genomic_DNA"/>
</dbReference>
<reference evidence="2 3" key="1">
    <citation type="submission" date="2017-03" db="EMBL/GenBank/DDBJ databases">
        <authorList>
            <person name="Afonso C.L."/>
            <person name="Miller P.J."/>
            <person name="Scott M.A."/>
            <person name="Spackman E."/>
            <person name="Goraichik I."/>
            <person name="Dimitrov K.M."/>
            <person name="Suarez D.L."/>
            <person name="Swayne D.E."/>
        </authorList>
    </citation>
    <scope>NUCLEOTIDE SEQUENCE [LARGE SCALE GENOMIC DNA]</scope>
    <source>
        <strain evidence="2 3">CECT 8287</strain>
    </source>
</reference>
<dbReference type="Proteomes" id="UP000193827">
    <property type="component" value="Unassembled WGS sequence"/>
</dbReference>
<dbReference type="OrthoDB" id="7822309at2"/>
<evidence type="ECO:0000256" key="1">
    <source>
        <dbReference type="SAM" id="Phobius"/>
    </source>
</evidence>
<keyword evidence="3" id="KW-1185">Reference proteome</keyword>
<accession>A0A1Y5SEQ4</accession>
<evidence type="ECO:0000313" key="2">
    <source>
        <dbReference type="EMBL" id="SLN39081.1"/>
    </source>
</evidence>
<keyword evidence="1" id="KW-1133">Transmembrane helix</keyword>
<dbReference type="AlphaFoldDB" id="A0A1Y5SEQ4"/>
<dbReference type="RefSeq" id="WP_085892143.1">
    <property type="nucleotide sequence ID" value="NZ_FWFL01000004.1"/>
</dbReference>
<protein>
    <submittedName>
        <fullName evidence="2">Uncharacterized protein</fullName>
    </submittedName>
</protein>
<keyword evidence="1" id="KW-0812">Transmembrane</keyword>
<proteinExistence type="predicted"/>
<feature type="transmembrane region" description="Helical" evidence="1">
    <location>
        <begin position="108"/>
        <end position="126"/>
    </location>
</feature>
<organism evidence="2 3">
    <name type="scientific">Roseovarius litorisediminis</name>
    <dbReference type="NCBI Taxonomy" id="1312363"/>
    <lineage>
        <taxon>Bacteria</taxon>
        <taxon>Pseudomonadati</taxon>
        <taxon>Pseudomonadota</taxon>
        <taxon>Alphaproteobacteria</taxon>
        <taxon>Rhodobacterales</taxon>
        <taxon>Roseobacteraceae</taxon>
        <taxon>Roseovarius</taxon>
    </lineage>
</organism>